<reference evidence="1 2" key="1">
    <citation type="submission" date="2017-06" db="EMBL/GenBank/DDBJ databases">
        <title>Comparative genomic analysis of Ambrosia Fusariam Clade fungi.</title>
        <authorList>
            <person name="Stajich J.E."/>
            <person name="Carrillo J."/>
            <person name="Kijimoto T."/>
            <person name="Eskalen A."/>
            <person name="O'Donnell K."/>
            <person name="Kasson M."/>
        </authorList>
    </citation>
    <scope>NUCLEOTIDE SEQUENCE [LARGE SCALE GENOMIC DNA]</scope>
    <source>
        <strain evidence="1">UCR3666</strain>
    </source>
</reference>
<organism evidence="1 2">
    <name type="scientific">Fusarium kuroshium</name>
    <dbReference type="NCBI Taxonomy" id="2010991"/>
    <lineage>
        <taxon>Eukaryota</taxon>
        <taxon>Fungi</taxon>
        <taxon>Dikarya</taxon>
        <taxon>Ascomycota</taxon>
        <taxon>Pezizomycotina</taxon>
        <taxon>Sordariomycetes</taxon>
        <taxon>Hypocreomycetidae</taxon>
        <taxon>Hypocreales</taxon>
        <taxon>Nectriaceae</taxon>
        <taxon>Fusarium</taxon>
        <taxon>Fusarium solani species complex</taxon>
    </lineage>
</organism>
<name>A0A3M2QTS6_9HYPO</name>
<evidence type="ECO:0000313" key="1">
    <source>
        <dbReference type="EMBL" id="RMI96310.1"/>
    </source>
</evidence>
<gene>
    <name evidence="1" type="ORF">CDV36_016325</name>
</gene>
<dbReference type="EMBL" id="NKUJ01000905">
    <property type="protein sequence ID" value="RMI96310.1"/>
    <property type="molecule type" value="Genomic_DNA"/>
</dbReference>
<dbReference type="PANTHER" id="PTHR38248:SF2">
    <property type="entry name" value="FUNK1 11"/>
    <property type="match status" value="1"/>
</dbReference>
<comment type="caution">
    <text evidence="1">The sequence shown here is derived from an EMBL/GenBank/DDBJ whole genome shotgun (WGS) entry which is preliminary data.</text>
</comment>
<dbReference type="STRING" id="2010991.A0A3M2QTS6"/>
<proteinExistence type="predicted"/>
<evidence type="ECO:0000313" key="2">
    <source>
        <dbReference type="Proteomes" id="UP000277212"/>
    </source>
</evidence>
<dbReference type="PANTHER" id="PTHR38248">
    <property type="entry name" value="FUNK1 6"/>
    <property type="match status" value="1"/>
</dbReference>
<accession>A0A3M2QTS6</accession>
<feature type="non-terminal residue" evidence="1">
    <location>
        <position position="170"/>
    </location>
</feature>
<keyword evidence="2" id="KW-1185">Reference proteome</keyword>
<sequence>MRNESQSKVIEDNPIGNGLDAFRASFNSICEGASISSTPEVLEQLEQEDVQDLASSLLSALQILSTTRLLPSKAGRGTLRSDLLKLISAAASDNFDFDRVKPLLKSALASEPDALIWDQVYDAVTESTPPPRPIASSLQQTPWLRNTSSFANSSEHRKYVDDVLKEELGS</sequence>
<protein>
    <submittedName>
        <fullName evidence="1">Uncharacterized protein</fullName>
    </submittedName>
</protein>
<dbReference type="Proteomes" id="UP000277212">
    <property type="component" value="Unassembled WGS sequence"/>
</dbReference>
<dbReference type="OrthoDB" id="5101805at2759"/>
<dbReference type="AlphaFoldDB" id="A0A3M2QTS6"/>